<keyword evidence="4" id="KW-1015">Disulfide bond</keyword>
<dbReference type="SUPFAM" id="SSF48726">
    <property type="entry name" value="Immunoglobulin"/>
    <property type="match status" value="2"/>
</dbReference>
<comment type="subcellular location">
    <subcellularLocation>
        <location evidence="1">Membrane</location>
        <topology evidence="1">Single-pass membrane protein</topology>
    </subcellularLocation>
</comment>
<dbReference type="Gene3D" id="2.60.40.10">
    <property type="entry name" value="Immunoglobulins"/>
    <property type="match status" value="2"/>
</dbReference>
<dbReference type="GO" id="GO:0016020">
    <property type="term" value="C:membrane"/>
    <property type="evidence" value="ECO:0007669"/>
    <property type="project" value="UniProtKB-SubCell"/>
</dbReference>
<dbReference type="Proteomes" id="UP000230750">
    <property type="component" value="Unassembled WGS sequence"/>
</dbReference>
<dbReference type="EMBL" id="MRZV01000152">
    <property type="protein sequence ID" value="PIK57142.1"/>
    <property type="molecule type" value="Genomic_DNA"/>
</dbReference>
<dbReference type="PANTHER" id="PTHR24418">
    <property type="entry name" value="TYROSINE-PROTEIN KINASE"/>
    <property type="match status" value="1"/>
</dbReference>
<dbReference type="SUPFAM" id="SSF56112">
    <property type="entry name" value="Protein kinase-like (PK-like)"/>
    <property type="match status" value="1"/>
</dbReference>
<protein>
    <submittedName>
        <fullName evidence="10">Putative tyrosine kinase receptor Cad96Ca</fullName>
    </submittedName>
</protein>
<feature type="domain" description="Ig-like" evidence="9">
    <location>
        <begin position="81"/>
        <end position="175"/>
    </location>
</feature>
<dbReference type="InterPro" id="IPR050198">
    <property type="entry name" value="Non-receptor_tyrosine_kinases"/>
</dbReference>
<evidence type="ECO:0000313" key="11">
    <source>
        <dbReference type="Proteomes" id="UP000230750"/>
    </source>
</evidence>
<keyword evidence="2" id="KW-0547">Nucleotide-binding</keyword>
<keyword evidence="3" id="KW-0067">ATP-binding</keyword>
<feature type="domain" description="Protein kinase" evidence="8">
    <location>
        <begin position="289"/>
        <end position="527"/>
    </location>
</feature>
<reference evidence="10 11" key="1">
    <citation type="journal article" date="2017" name="PLoS Biol.">
        <title>The sea cucumber genome provides insights into morphological evolution and visceral regeneration.</title>
        <authorList>
            <person name="Zhang X."/>
            <person name="Sun L."/>
            <person name="Yuan J."/>
            <person name="Sun Y."/>
            <person name="Gao Y."/>
            <person name="Zhang L."/>
            <person name="Li S."/>
            <person name="Dai H."/>
            <person name="Hamel J.F."/>
            <person name="Liu C."/>
            <person name="Yu Y."/>
            <person name="Liu S."/>
            <person name="Lin W."/>
            <person name="Guo K."/>
            <person name="Jin S."/>
            <person name="Xu P."/>
            <person name="Storey K.B."/>
            <person name="Huan P."/>
            <person name="Zhang T."/>
            <person name="Zhou Y."/>
            <person name="Zhang J."/>
            <person name="Lin C."/>
            <person name="Li X."/>
            <person name="Xing L."/>
            <person name="Huo D."/>
            <person name="Sun M."/>
            <person name="Wang L."/>
            <person name="Mercier A."/>
            <person name="Li F."/>
            <person name="Yang H."/>
            <person name="Xiang J."/>
        </authorList>
    </citation>
    <scope>NUCLEOTIDE SEQUENCE [LARGE SCALE GENOMIC DNA]</scope>
    <source>
        <strain evidence="10">Shaxun</strain>
        <tissue evidence="10">Muscle</tissue>
    </source>
</reference>
<dbReference type="PROSITE" id="PS50835">
    <property type="entry name" value="IG_LIKE"/>
    <property type="match status" value="2"/>
</dbReference>
<evidence type="ECO:0000256" key="3">
    <source>
        <dbReference type="ARBA" id="ARBA00022840"/>
    </source>
</evidence>
<feature type="region of interest" description="Disordered" evidence="7">
    <location>
        <begin position="245"/>
        <end position="267"/>
    </location>
</feature>
<evidence type="ECO:0000256" key="7">
    <source>
        <dbReference type="SAM" id="MobiDB-lite"/>
    </source>
</evidence>
<accession>A0A2G8LA63</accession>
<keyword evidence="10" id="KW-0675">Receptor</keyword>
<dbReference type="Pfam" id="PF07714">
    <property type="entry name" value="PK_Tyr_Ser-Thr"/>
    <property type="match status" value="1"/>
</dbReference>
<dbReference type="PIRSF" id="PIRSF000615">
    <property type="entry name" value="TyrPK_CSF1-R"/>
    <property type="match status" value="1"/>
</dbReference>
<dbReference type="Pfam" id="PF08205">
    <property type="entry name" value="C2-set_2"/>
    <property type="match status" value="1"/>
</dbReference>
<evidence type="ECO:0000256" key="6">
    <source>
        <dbReference type="PIRSR" id="PIRSR000615-3"/>
    </source>
</evidence>
<keyword evidence="10" id="KW-0808">Transferase</keyword>
<evidence type="ECO:0000256" key="2">
    <source>
        <dbReference type="ARBA" id="ARBA00022741"/>
    </source>
</evidence>
<dbReference type="GO" id="GO:0004672">
    <property type="term" value="F:protein kinase activity"/>
    <property type="evidence" value="ECO:0007669"/>
    <property type="project" value="InterPro"/>
</dbReference>
<evidence type="ECO:0000259" key="8">
    <source>
        <dbReference type="PROSITE" id="PS50011"/>
    </source>
</evidence>
<dbReference type="Gene3D" id="1.10.510.10">
    <property type="entry name" value="Transferase(Phosphotransferase) domain 1"/>
    <property type="match status" value="1"/>
</dbReference>
<evidence type="ECO:0000259" key="9">
    <source>
        <dbReference type="PROSITE" id="PS50835"/>
    </source>
</evidence>
<evidence type="ECO:0000256" key="5">
    <source>
        <dbReference type="ARBA" id="ARBA00023180"/>
    </source>
</evidence>
<dbReference type="InterPro" id="IPR013162">
    <property type="entry name" value="CD80_C2-set"/>
</dbReference>
<keyword evidence="6" id="KW-0460">Magnesium</keyword>
<feature type="binding site" evidence="6">
    <location>
        <position position="437"/>
    </location>
    <ligand>
        <name>Mg(2+)</name>
        <dbReference type="ChEBI" id="CHEBI:18420"/>
    </ligand>
</feature>
<comment type="caution">
    <text evidence="10">The sequence shown here is derived from an EMBL/GenBank/DDBJ whole genome shotgun (WGS) entry which is preliminary data.</text>
</comment>
<feature type="compositionally biased region" description="Low complexity" evidence="7">
    <location>
        <begin position="251"/>
        <end position="267"/>
    </location>
</feature>
<organism evidence="10 11">
    <name type="scientific">Stichopus japonicus</name>
    <name type="common">Sea cucumber</name>
    <dbReference type="NCBI Taxonomy" id="307972"/>
    <lineage>
        <taxon>Eukaryota</taxon>
        <taxon>Metazoa</taxon>
        <taxon>Echinodermata</taxon>
        <taxon>Eleutherozoa</taxon>
        <taxon>Echinozoa</taxon>
        <taxon>Holothuroidea</taxon>
        <taxon>Aspidochirotacea</taxon>
        <taxon>Aspidochirotida</taxon>
        <taxon>Stichopodidae</taxon>
        <taxon>Apostichopus</taxon>
    </lineage>
</organism>
<evidence type="ECO:0000256" key="4">
    <source>
        <dbReference type="ARBA" id="ARBA00023157"/>
    </source>
</evidence>
<feature type="domain" description="Ig-like" evidence="9">
    <location>
        <begin position="1"/>
        <end position="74"/>
    </location>
</feature>
<sequence length="527" mass="58924">MVITCFAWDARPKVNLSWVINDHDRIYIQTNVTEGDRSTYNSTSLLEHTPTSENETIICYGNSVTSSEYNVGVSLYTYVLPELYITLNGERIEKEYVNSGENLNVTCHAVGARPTTLLSFNDRNENVTELPPTTSTSTSRISFLLIKRLEEETITCTSTQGRGGESDLTKYVMVTVTVSGESTTQSAIIADRQTTGLSYSEFDYLQWAIPSIATLLICFVVFCTYKITMKIRVLQKPLQGTLQHKQKSDLPSIPSEESNSIHSSGSESNYYSAAKVGGAKDRIFSANEFCILLSIKEGTIYNRWMGTIKISSDVKKCAVLTTIAEGVTKKKIIQWDAFVKRTLDLPKTDHLTKIDGIGVDKTTLYLITEHTVCETLDSRLTFDPSSQSSPFSVSDVMKHIASILEGLECLQSFGFLHPGLSTKKILYTKEGICKLYDFCLAEDAPKIVTLKKTQVKTFTLNQYPPESYFRNEYTAESDVWTTAVVIWEILSSGESPFPVDEDIKPCQDVKAPTLTWPQNYLQLSNTV</sequence>
<keyword evidence="11" id="KW-1185">Reference proteome</keyword>
<keyword evidence="6" id="KW-0479">Metal-binding</keyword>
<keyword evidence="10" id="KW-0418">Kinase</keyword>
<dbReference type="InterPro" id="IPR000719">
    <property type="entry name" value="Prot_kinase_dom"/>
</dbReference>
<dbReference type="InterPro" id="IPR011009">
    <property type="entry name" value="Kinase-like_dom_sf"/>
</dbReference>
<dbReference type="AlphaFoldDB" id="A0A2G8LA63"/>
<dbReference type="GO" id="GO:0005524">
    <property type="term" value="F:ATP binding"/>
    <property type="evidence" value="ECO:0007669"/>
    <property type="project" value="UniProtKB-KW"/>
</dbReference>
<dbReference type="InterPro" id="IPR013783">
    <property type="entry name" value="Ig-like_fold"/>
</dbReference>
<dbReference type="STRING" id="307972.A0A2G8LA63"/>
<evidence type="ECO:0000313" key="10">
    <source>
        <dbReference type="EMBL" id="PIK57142.1"/>
    </source>
</evidence>
<gene>
    <name evidence="10" type="ORF">BSL78_05962</name>
</gene>
<dbReference type="InterPro" id="IPR007110">
    <property type="entry name" value="Ig-like_dom"/>
</dbReference>
<keyword evidence="5" id="KW-0325">Glycoprotein</keyword>
<name>A0A2G8LA63_STIJA</name>
<dbReference type="InterPro" id="IPR036179">
    <property type="entry name" value="Ig-like_dom_sf"/>
</dbReference>
<proteinExistence type="predicted"/>
<dbReference type="GO" id="GO:0046872">
    <property type="term" value="F:metal ion binding"/>
    <property type="evidence" value="ECO:0007669"/>
    <property type="project" value="UniProtKB-KW"/>
</dbReference>
<dbReference type="InterPro" id="IPR001245">
    <property type="entry name" value="Ser-Thr/Tyr_kinase_cat_dom"/>
</dbReference>
<evidence type="ECO:0000256" key="1">
    <source>
        <dbReference type="ARBA" id="ARBA00004167"/>
    </source>
</evidence>
<dbReference type="PROSITE" id="PS50011">
    <property type="entry name" value="PROTEIN_KINASE_DOM"/>
    <property type="match status" value="1"/>
</dbReference>